<dbReference type="Proteomes" id="UP000320160">
    <property type="component" value="Unassembled WGS sequence"/>
</dbReference>
<keyword evidence="2" id="KW-0472">Membrane</keyword>
<gene>
    <name evidence="3" type="ORF">FOM92_14935</name>
</gene>
<evidence type="ECO:0008006" key="5">
    <source>
        <dbReference type="Google" id="ProtNLM"/>
    </source>
</evidence>
<dbReference type="EMBL" id="VKKU01000002">
    <property type="protein sequence ID" value="TSB02388.1"/>
    <property type="molecule type" value="Genomic_DNA"/>
</dbReference>
<evidence type="ECO:0000313" key="3">
    <source>
        <dbReference type="EMBL" id="TSB02388.1"/>
    </source>
</evidence>
<keyword evidence="4" id="KW-1185">Reference proteome</keyword>
<feature type="compositionally biased region" description="Low complexity" evidence="1">
    <location>
        <begin position="60"/>
        <end position="74"/>
    </location>
</feature>
<reference evidence="3 4" key="1">
    <citation type="submission" date="2019-07" db="EMBL/GenBank/DDBJ databases">
        <authorList>
            <person name="Park M."/>
        </authorList>
    </citation>
    <scope>NUCLEOTIDE SEQUENCE [LARGE SCALE GENOMIC DNA]</scope>
    <source>
        <strain evidence="3 4">KCTC32445</strain>
    </source>
</reference>
<accession>A0A553WCG6</accession>
<comment type="caution">
    <text evidence="3">The sequence shown here is derived from an EMBL/GenBank/DDBJ whole genome shotgun (WGS) entry which is preliminary data.</text>
</comment>
<feature type="region of interest" description="Disordered" evidence="1">
    <location>
        <begin position="54"/>
        <end position="74"/>
    </location>
</feature>
<dbReference type="AlphaFoldDB" id="A0A553WCG6"/>
<dbReference type="RefSeq" id="WP_143777606.1">
    <property type="nucleotide sequence ID" value="NZ_VKKU01000002.1"/>
</dbReference>
<evidence type="ECO:0000313" key="4">
    <source>
        <dbReference type="Proteomes" id="UP000320160"/>
    </source>
</evidence>
<name>A0A553WCG6_9SPHN</name>
<evidence type="ECO:0000256" key="1">
    <source>
        <dbReference type="SAM" id="MobiDB-lite"/>
    </source>
</evidence>
<feature type="transmembrane region" description="Helical" evidence="2">
    <location>
        <begin position="169"/>
        <end position="187"/>
    </location>
</feature>
<dbReference type="OrthoDB" id="7432843at2"/>
<organism evidence="3 4">
    <name type="scientific">Sphingorhabdus contaminans</name>
    <dbReference type="NCBI Taxonomy" id="1343899"/>
    <lineage>
        <taxon>Bacteria</taxon>
        <taxon>Pseudomonadati</taxon>
        <taxon>Pseudomonadota</taxon>
        <taxon>Alphaproteobacteria</taxon>
        <taxon>Sphingomonadales</taxon>
        <taxon>Sphingomonadaceae</taxon>
        <taxon>Sphingorhabdus</taxon>
    </lineage>
</organism>
<evidence type="ECO:0000256" key="2">
    <source>
        <dbReference type="SAM" id="Phobius"/>
    </source>
</evidence>
<protein>
    <recommendedName>
        <fullName evidence="5">DUF3592 domain-containing protein</fullName>
    </recommendedName>
</protein>
<keyword evidence="2" id="KW-1133">Transmembrane helix</keyword>
<sequence>MNAVARPWIGLCFKLLAVLALIFAFIFFMRMMDDQSENDKLRNQGVVSRALVTAKEKDQTTTQTSGLRRRSSGSTTTNDIWVLSIRHVPKSTVKYADFPSKVKEADLPVAPALTGDPMKDAGNVGVMWVTEEFYNKTKVGDMLTVVNTPWDSESPVLVSEVEAFDPSPYYPKMAIALALMLIFWFIGRRISKASMLRGIAAASTVPGTNP</sequence>
<feature type="transmembrane region" description="Helical" evidence="2">
    <location>
        <begin position="12"/>
        <end position="32"/>
    </location>
</feature>
<keyword evidence="2" id="KW-0812">Transmembrane</keyword>
<proteinExistence type="predicted"/>